<dbReference type="GO" id="GO:0000166">
    <property type="term" value="F:nucleotide binding"/>
    <property type="evidence" value="ECO:0007669"/>
    <property type="project" value="InterPro"/>
</dbReference>
<comment type="similarity">
    <text evidence="1">Belongs to the Gfo/Idh/MocA family.</text>
</comment>
<dbReference type="EMBL" id="FQZO01000001">
    <property type="protein sequence ID" value="SHI52958.1"/>
    <property type="molecule type" value="Genomic_DNA"/>
</dbReference>
<dbReference type="Pfam" id="PF02894">
    <property type="entry name" value="GFO_IDH_MocA_C"/>
    <property type="match status" value="1"/>
</dbReference>
<dbReference type="STRING" id="1121298.SAMN05444401_0916"/>
<proteinExistence type="inferred from homology"/>
<dbReference type="InterPro" id="IPR004104">
    <property type="entry name" value="Gfo/Idh/MocA-like_OxRdtase_C"/>
</dbReference>
<evidence type="ECO:0000313" key="4">
    <source>
        <dbReference type="EMBL" id="SHI52958.1"/>
    </source>
</evidence>
<dbReference type="RefSeq" id="WP_073004052.1">
    <property type="nucleotide sequence ID" value="NZ_FQZO01000001.1"/>
</dbReference>
<dbReference type="Proteomes" id="UP000184080">
    <property type="component" value="Unassembled WGS sequence"/>
</dbReference>
<dbReference type="PANTHER" id="PTHR43377">
    <property type="entry name" value="BILIVERDIN REDUCTASE A"/>
    <property type="match status" value="1"/>
</dbReference>
<dbReference type="OrthoDB" id="9781966at2"/>
<feature type="domain" description="Gfo/Idh/MocA-like oxidoreductase C-terminal" evidence="3">
    <location>
        <begin position="138"/>
        <end position="345"/>
    </location>
</feature>
<dbReference type="SUPFAM" id="SSF51735">
    <property type="entry name" value="NAD(P)-binding Rossmann-fold domains"/>
    <property type="match status" value="1"/>
</dbReference>
<evidence type="ECO:0000313" key="5">
    <source>
        <dbReference type="Proteomes" id="UP000184080"/>
    </source>
</evidence>
<keyword evidence="5" id="KW-1185">Reference proteome</keyword>
<reference evidence="4 5" key="1">
    <citation type="submission" date="2016-11" db="EMBL/GenBank/DDBJ databases">
        <authorList>
            <person name="Jaros S."/>
            <person name="Januszkiewicz K."/>
            <person name="Wedrychowicz H."/>
        </authorList>
    </citation>
    <scope>NUCLEOTIDE SEQUENCE [LARGE SCALE GENOMIC DNA]</scope>
    <source>
        <strain evidence="4 5">DSM 21864</strain>
    </source>
</reference>
<dbReference type="InterPro" id="IPR000683">
    <property type="entry name" value="Gfo/Idh/MocA-like_OxRdtase_N"/>
</dbReference>
<gene>
    <name evidence="4" type="ORF">SAMN05444401_0916</name>
</gene>
<name>A0A1M6BWT5_9CLOT</name>
<dbReference type="Pfam" id="PF01408">
    <property type="entry name" value="GFO_IDH_MocA"/>
    <property type="match status" value="1"/>
</dbReference>
<dbReference type="PANTHER" id="PTHR43377:SF2">
    <property type="entry name" value="BINDING ROSSMANN FOLD OXIDOREDUCTASE, PUTATIVE (AFU_ORTHOLOGUE AFUA_4G00560)-RELATED"/>
    <property type="match status" value="1"/>
</dbReference>
<dbReference type="InterPro" id="IPR051450">
    <property type="entry name" value="Gfo/Idh/MocA_Oxidoreductases"/>
</dbReference>
<dbReference type="AlphaFoldDB" id="A0A1M6BWT5"/>
<accession>A0A1M6BWT5</accession>
<organism evidence="4 5">
    <name type="scientific">Clostridium amylolyticum</name>
    <dbReference type="NCBI Taxonomy" id="1121298"/>
    <lineage>
        <taxon>Bacteria</taxon>
        <taxon>Bacillati</taxon>
        <taxon>Bacillota</taxon>
        <taxon>Clostridia</taxon>
        <taxon>Eubacteriales</taxon>
        <taxon>Clostridiaceae</taxon>
        <taxon>Clostridium</taxon>
    </lineage>
</organism>
<dbReference type="Gene3D" id="3.40.50.720">
    <property type="entry name" value="NAD(P)-binding Rossmann-like Domain"/>
    <property type="match status" value="1"/>
</dbReference>
<dbReference type="Gene3D" id="3.30.360.10">
    <property type="entry name" value="Dihydrodipicolinate Reductase, domain 2"/>
    <property type="match status" value="1"/>
</dbReference>
<evidence type="ECO:0000259" key="2">
    <source>
        <dbReference type="Pfam" id="PF01408"/>
    </source>
</evidence>
<dbReference type="InterPro" id="IPR036291">
    <property type="entry name" value="NAD(P)-bd_dom_sf"/>
</dbReference>
<sequence>MIKAALIGAGGRGKDVYADYALKYPNEIQFVAVAEPNEHKRNEFVAKHNIASDMVFDSWEKLLEEPKFCDAVFVCTQDKMHFQPAIKAIERGYNLLLEKPMSNNLKECIKIVEASKDHNNSITVAHVLRYTPFFKKLKQIIDSGIIGDVVNIDLNENVGYWHYAHSYVRGNWSNSETSSPMILAKSCHDMDILLWLVGKKPLKISSFGSLKYFKEENAPKNSSDRCLDCAVEYECPYSALKTYLVDNNEWPVSVISHDLSMEGRIKALKEGPYGKCVFRSNNNVVDHQVVNIQFEDDVTAAFTMSGFTNEMTRKIIIMGTLGEVTGDLDNNEVIVKLFGSGEQQHINVENLFGGHSGGDTGLMKYYTRQLKDKVVEGLTSAEVSLLSHVMAFSAEHSRITGQTIDLEEFVNSI</sequence>
<dbReference type="SUPFAM" id="SSF55347">
    <property type="entry name" value="Glyceraldehyde-3-phosphate dehydrogenase-like, C-terminal domain"/>
    <property type="match status" value="1"/>
</dbReference>
<evidence type="ECO:0000259" key="3">
    <source>
        <dbReference type="Pfam" id="PF02894"/>
    </source>
</evidence>
<feature type="domain" description="Gfo/Idh/MocA-like oxidoreductase N-terminal" evidence="2">
    <location>
        <begin position="2"/>
        <end position="126"/>
    </location>
</feature>
<protein>
    <submittedName>
        <fullName evidence="4">Oxidoreductase family, C-terminal alpha/beta domain</fullName>
    </submittedName>
</protein>
<evidence type="ECO:0000256" key="1">
    <source>
        <dbReference type="ARBA" id="ARBA00010928"/>
    </source>
</evidence>